<dbReference type="EMBL" id="BAAATR010000014">
    <property type="protein sequence ID" value="GAA2249110.1"/>
    <property type="molecule type" value="Genomic_DNA"/>
</dbReference>
<dbReference type="Proteomes" id="UP001500305">
    <property type="component" value="Unassembled WGS sequence"/>
</dbReference>
<feature type="transmembrane region" description="Helical" evidence="1">
    <location>
        <begin position="33"/>
        <end position="52"/>
    </location>
</feature>
<sequence length="74" mass="8661">MTRHLRRVLLVAGLALTVVLSWASVRIAHQSWARNTLLITGPWLLLLLLTQLRTSAREVRRRFRDRPYSRSGKR</sequence>
<reference evidence="2 3" key="1">
    <citation type="journal article" date="2019" name="Int. J. Syst. Evol. Microbiol.">
        <title>The Global Catalogue of Microorganisms (GCM) 10K type strain sequencing project: providing services to taxonomists for standard genome sequencing and annotation.</title>
        <authorList>
            <consortium name="The Broad Institute Genomics Platform"/>
            <consortium name="The Broad Institute Genome Sequencing Center for Infectious Disease"/>
            <person name="Wu L."/>
            <person name="Ma J."/>
        </authorList>
    </citation>
    <scope>NUCLEOTIDE SEQUENCE [LARGE SCALE GENOMIC DNA]</scope>
    <source>
        <strain evidence="2 3">JCM 7356</strain>
    </source>
</reference>
<evidence type="ECO:0000313" key="3">
    <source>
        <dbReference type="Proteomes" id="UP001500305"/>
    </source>
</evidence>
<comment type="caution">
    <text evidence="2">The sequence shown here is derived from an EMBL/GenBank/DDBJ whole genome shotgun (WGS) entry which is preliminary data.</text>
</comment>
<organism evidence="2 3">
    <name type="scientific">Kitasatospora cystarginea</name>
    <dbReference type="NCBI Taxonomy" id="58350"/>
    <lineage>
        <taxon>Bacteria</taxon>
        <taxon>Bacillati</taxon>
        <taxon>Actinomycetota</taxon>
        <taxon>Actinomycetes</taxon>
        <taxon>Kitasatosporales</taxon>
        <taxon>Streptomycetaceae</taxon>
        <taxon>Kitasatospora</taxon>
    </lineage>
</organism>
<dbReference type="RefSeq" id="WP_344637299.1">
    <property type="nucleotide sequence ID" value="NZ_BAAATR010000014.1"/>
</dbReference>
<evidence type="ECO:0000256" key="1">
    <source>
        <dbReference type="SAM" id="Phobius"/>
    </source>
</evidence>
<gene>
    <name evidence="2" type="ORF">GCM10010430_34620</name>
</gene>
<evidence type="ECO:0000313" key="2">
    <source>
        <dbReference type="EMBL" id="GAA2249110.1"/>
    </source>
</evidence>
<keyword evidence="1" id="KW-1133">Transmembrane helix</keyword>
<name>A0ABN3E5Z4_9ACTN</name>
<proteinExistence type="predicted"/>
<keyword evidence="1" id="KW-0812">Transmembrane</keyword>
<keyword evidence="3" id="KW-1185">Reference proteome</keyword>
<protein>
    <submittedName>
        <fullName evidence="2">Uncharacterized protein</fullName>
    </submittedName>
</protein>
<keyword evidence="1" id="KW-0472">Membrane</keyword>
<accession>A0ABN3E5Z4</accession>